<protein>
    <submittedName>
        <fullName evidence="10">LacI family DNA-binding transcriptional regulator</fullName>
    </submittedName>
</protein>
<dbReference type="InterPro" id="IPR001387">
    <property type="entry name" value="Cro/C1-type_HTH"/>
</dbReference>
<dbReference type="EMBL" id="DSFP01000028">
    <property type="protein sequence ID" value="HEW45526.1"/>
    <property type="molecule type" value="Genomic_DNA"/>
</dbReference>
<evidence type="ECO:0000256" key="3">
    <source>
        <dbReference type="ARBA" id="ARBA00022679"/>
    </source>
</evidence>
<dbReference type="AlphaFoldDB" id="A0A7C2ZG47"/>
<evidence type="ECO:0000256" key="6">
    <source>
        <dbReference type="ARBA" id="ARBA00023082"/>
    </source>
</evidence>
<comment type="caution">
    <text evidence="10">The sequence shown here is derived from an EMBL/GenBank/DDBJ whole genome shotgun (WGS) entry which is preliminary data.</text>
</comment>
<evidence type="ECO:0000256" key="4">
    <source>
        <dbReference type="ARBA" id="ARBA00022695"/>
    </source>
</evidence>
<evidence type="ECO:0000256" key="8">
    <source>
        <dbReference type="ARBA" id="ARBA00023163"/>
    </source>
</evidence>
<evidence type="ECO:0000256" key="2">
    <source>
        <dbReference type="ARBA" id="ARBA00022478"/>
    </source>
</evidence>
<keyword evidence="4" id="KW-0548">Nucleotidyltransferase</keyword>
<dbReference type="Gene3D" id="1.10.10.60">
    <property type="entry name" value="Homeodomain-like"/>
    <property type="match status" value="1"/>
</dbReference>
<evidence type="ECO:0000256" key="5">
    <source>
        <dbReference type="ARBA" id="ARBA00023015"/>
    </source>
</evidence>
<keyword evidence="7 10" id="KW-0238">DNA-binding</keyword>
<sequence length="358" mass="41973">MKKIKLQPQVKPKLLLRLEGGLELLTKTSEELLQEIEKKPHIKLTLRTRPRWFYQDYKEPQISYRESEIKKVEEQIRYEFDGLDLDIAFEIVANLDHRGFFVGRIKDIANHYGVSQEYVEDIRDFIKREIEPLGVACKDLEEFILLQLEELYPKEKDLHKEVLEVLKGESKSLRAREVLSRLKLSPFEGEETVYQSGSVDVVFEHDGKQWYIFLMDDFLEIEGSKPLSFILELRRRVLRVACDLILERQEGFLLKGEPLKSLSLSQVAERAGVSLSTVSRIVRRKYARTPMGIYPLRFFFVREGKEGLSREEILRALKELLEGEGKGKSDAELSKILQEKGIKIARRTVNKYRRMLER</sequence>
<dbReference type="InterPro" id="IPR038709">
    <property type="entry name" value="RpoN_core-bd_sf"/>
</dbReference>
<dbReference type="Pfam" id="PF04963">
    <property type="entry name" value="Sigma54_CBD"/>
    <property type="match status" value="1"/>
</dbReference>
<dbReference type="PROSITE" id="PS50943">
    <property type="entry name" value="HTH_CROC1"/>
    <property type="match status" value="1"/>
</dbReference>
<dbReference type="Gene3D" id="1.10.10.1330">
    <property type="entry name" value="RNA polymerase sigma-54 factor, core-binding domain"/>
    <property type="match status" value="1"/>
</dbReference>
<evidence type="ECO:0000313" key="10">
    <source>
        <dbReference type="EMBL" id="HEW45526.1"/>
    </source>
</evidence>
<evidence type="ECO:0000256" key="7">
    <source>
        <dbReference type="ARBA" id="ARBA00023125"/>
    </source>
</evidence>
<dbReference type="GO" id="GO:0016987">
    <property type="term" value="F:sigma factor activity"/>
    <property type="evidence" value="ECO:0007669"/>
    <property type="project" value="UniProtKB-KW"/>
</dbReference>
<dbReference type="InterPro" id="IPR007046">
    <property type="entry name" value="RNA_pol_sigma_54_core-bd"/>
</dbReference>
<dbReference type="PROSITE" id="PS50044">
    <property type="entry name" value="SIGMA54_3"/>
    <property type="match status" value="1"/>
</dbReference>
<dbReference type="GO" id="GO:0001216">
    <property type="term" value="F:DNA-binding transcription activator activity"/>
    <property type="evidence" value="ECO:0007669"/>
    <property type="project" value="InterPro"/>
</dbReference>
<name>A0A7C2ZG47_9AQUI</name>
<accession>A0A7C2ZG47</accession>
<dbReference type="GO" id="GO:0000428">
    <property type="term" value="C:DNA-directed RNA polymerase complex"/>
    <property type="evidence" value="ECO:0007669"/>
    <property type="project" value="UniProtKB-KW"/>
</dbReference>
<proteinExistence type="inferred from homology"/>
<dbReference type="InterPro" id="IPR007634">
    <property type="entry name" value="RNA_pol_sigma_54_DNA-bd"/>
</dbReference>
<keyword evidence="5" id="KW-0805">Transcription regulation</keyword>
<feature type="domain" description="HTH cro/C1-type" evidence="9">
    <location>
        <begin position="260"/>
        <end position="286"/>
    </location>
</feature>
<keyword evidence="2" id="KW-0240">DNA-directed RNA polymerase</keyword>
<gene>
    <name evidence="10" type="ORF">ENO47_02480</name>
</gene>
<dbReference type="GO" id="GO:0016779">
    <property type="term" value="F:nucleotidyltransferase activity"/>
    <property type="evidence" value="ECO:0007669"/>
    <property type="project" value="UniProtKB-KW"/>
</dbReference>
<dbReference type="GO" id="GO:0006352">
    <property type="term" value="P:DNA-templated transcription initiation"/>
    <property type="evidence" value="ECO:0007669"/>
    <property type="project" value="InterPro"/>
</dbReference>
<keyword evidence="8" id="KW-0804">Transcription</keyword>
<dbReference type="PANTHER" id="PTHR32248">
    <property type="entry name" value="RNA POLYMERASE SIGMA-54 FACTOR"/>
    <property type="match status" value="1"/>
</dbReference>
<evidence type="ECO:0000256" key="1">
    <source>
        <dbReference type="ARBA" id="ARBA00008798"/>
    </source>
</evidence>
<dbReference type="GO" id="GO:0003677">
    <property type="term" value="F:DNA binding"/>
    <property type="evidence" value="ECO:0007669"/>
    <property type="project" value="UniProtKB-KW"/>
</dbReference>
<keyword evidence="3" id="KW-0808">Transferase</keyword>
<dbReference type="Pfam" id="PF04552">
    <property type="entry name" value="Sigma54_DBD"/>
    <property type="match status" value="1"/>
</dbReference>
<dbReference type="PANTHER" id="PTHR32248:SF4">
    <property type="entry name" value="RNA POLYMERASE SIGMA-54 FACTOR"/>
    <property type="match status" value="1"/>
</dbReference>
<organism evidence="10">
    <name type="scientific">Hydrogenobacter sp</name>
    <dbReference type="NCBI Taxonomy" id="2152829"/>
    <lineage>
        <taxon>Bacteria</taxon>
        <taxon>Pseudomonadati</taxon>
        <taxon>Aquificota</taxon>
        <taxon>Aquificia</taxon>
        <taxon>Aquificales</taxon>
        <taxon>Aquificaceae</taxon>
        <taxon>Hydrogenobacter</taxon>
    </lineage>
</organism>
<evidence type="ECO:0000259" key="9">
    <source>
        <dbReference type="PROSITE" id="PS50943"/>
    </source>
</evidence>
<dbReference type="PROSITE" id="PS00718">
    <property type="entry name" value="SIGMA54_2"/>
    <property type="match status" value="1"/>
</dbReference>
<comment type="similarity">
    <text evidence="1">Belongs to the sigma-54 factor family.</text>
</comment>
<reference evidence="10" key="1">
    <citation type="journal article" date="2020" name="mSystems">
        <title>Genome- and Community-Level Interaction Insights into Carbon Utilization and Element Cycling Functions of Hydrothermarchaeota in Hydrothermal Sediment.</title>
        <authorList>
            <person name="Zhou Z."/>
            <person name="Liu Y."/>
            <person name="Xu W."/>
            <person name="Pan J."/>
            <person name="Luo Z.H."/>
            <person name="Li M."/>
        </authorList>
    </citation>
    <scope>NUCLEOTIDE SEQUENCE [LARGE SCALE GENOMIC DNA]</scope>
    <source>
        <strain evidence="10">SpSt-132</strain>
    </source>
</reference>
<dbReference type="InterPro" id="IPR000394">
    <property type="entry name" value="RNA_pol_sigma_54"/>
</dbReference>
<keyword evidence="6" id="KW-0731">Sigma factor</keyword>